<dbReference type="EMBL" id="JAATVY010000016">
    <property type="protein sequence ID" value="NJC72082.1"/>
    <property type="molecule type" value="Genomic_DNA"/>
</dbReference>
<dbReference type="InterPro" id="IPR041916">
    <property type="entry name" value="Anti_sigma_zinc_sf"/>
</dbReference>
<dbReference type="Proteomes" id="UP000722989">
    <property type="component" value="Unassembled WGS sequence"/>
</dbReference>
<name>A0ABX0Y1R8_9ACTN</name>
<accession>A0ABX0Y1R8</accession>
<gene>
    <name evidence="5" type="ORF">HC031_20520</name>
</gene>
<feature type="transmembrane region" description="Helical" evidence="3">
    <location>
        <begin position="91"/>
        <end position="113"/>
    </location>
</feature>
<evidence type="ECO:0000256" key="2">
    <source>
        <dbReference type="ARBA" id="ARBA00023163"/>
    </source>
</evidence>
<keyword evidence="1" id="KW-0805">Transcription regulation</keyword>
<evidence type="ECO:0000259" key="4">
    <source>
        <dbReference type="Pfam" id="PF13490"/>
    </source>
</evidence>
<evidence type="ECO:0000313" key="6">
    <source>
        <dbReference type="Proteomes" id="UP000722989"/>
    </source>
</evidence>
<evidence type="ECO:0000256" key="1">
    <source>
        <dbReference type="ARBA" id="ARBA00023015"/>
    </source>
</evidence>
<dbReference type="RefSeq" id="WP_167926997.1">
    <property type="nucleotide sequence ID" value="NZ_JAATVY010000016.1"/>
</dbReference>
<dbReference type="InterPro" id="IPR027383">
    <property type="entry name" value="Znf_put"/>
</dbReference>
<keyword evidence="6" id="KW-1185">Reference proteome</keyword>
<sequence>MMTPEDIHRDVGAYALGVLGPRDTARFEDHLMVCRSCPRELEQLSTVASLLSWVDAESLAFAQHAGSSPGGADALLSAVRSDRRRARSRQALALAASVLFLMAGALVAVSLGLGRTALPGLPPVSPAAQKLHAVDDLTGAEATVQVEQKKWGSQVTLQMARVKGPVTCRLVAVSKTGQSNVVMGWSVPPAGYGTAAQPDPLVLHGGTDLQLGDVSRFEVRTVSGNLLVSVPG</sequence>
<reference evidence="5 6" key="1">
    <citation type="submission" date="2020-03" db="EMBL/GenBank/DDBJ databases">
        <title>WGS of the type strain of Planosporangium spp.</title>
        <authorList>
            <person name="Thawai C."/>
        </authorList>
    </citation>
    <scope>NUCLEOTIDE SEQUENCE [LARGE SCALE GENOMIC DNA]</scope>
    <source>
        <strain evidence="5 6">TBRC 5610</strain>
    </source>
</reference>
<dbReference type="Pfam" id="PF13490">
    <property type="entry name" value="zf-HC2"/>
    <property type="match status" value="1"/>
</dbReference>
<dbReference type="Gene3D" id="1.10.10.1320">
    <property type="entry name" value="Anti-sigma factor, zinc-finger domain"/>
    <property type="match status" value="1"/>
</dbReference>
<keyword evidence="3" id="KW-0812">Transmembrane</keyword>
<protein>
    <submittedName>
        <fullName evidence="5">Zf-HC2 domain-containing protein</fullName>
    </submittedName>
</protein>
<evidence type="ECO:0000313" key="5">
    <source>
        <dbReference type="EMBL" id="NJC72082.1"/>
    </source>
</evidence>
<feature type="domain" description="Putative zinc-finger" evidence="4">
    <location>
        <begin position="5"/>
        <end position="37"/>
    </location>
</feature>
<organism evidence="5 6">
    <name type="scientific">Planosporangium thailandense</name>
    <dbReference type="NCBI Taxonomy" id="765197"/>
    <lineage>
        <taxon>Bacteria</taxon>
        <taxon>Bacillati</taxon>
        <taxon>Actinomycetota</taxon>
        <taxon>Actinomycetes</taxon>
        <taxon>Micromonosporales</taxon>
        <taxon>Micromonosporaceae</taxon>
        <taxon>Planosporangium</taxon>
    </lineage>
</organism>
<keyword evidence="3" id="KW-1133">Transmembrane helix</keyword>
<keyword evidence="3" id="KW-0472">Membrane</keyword>
<proteinExistence type="predicted"/>
<comment type="caution">
    <text evidence="5">The sequence shown here is derived from an EMBL/GenBank/DDBJ whole genome shotgun (WGS) entry which is preliminary data.</text>
</comment>
<keyword evidence="2" id="KW-0804">Transcription</keyword>
<evidence type="ECO:0000256" key="3">
    <source>
        <dbReference type="SAM" id="Phobius"/>
    </source>
</evidence>